<keyword evidence="12" id="KW-0457">Lysine biosynthesis</keyword>
<dbReference type="GO" id="GO:0009014">
    <property type="term" value="F:succinyl-diaminopimelate desuccinylase activity"/>
    <property type="evidence" value="ECO:0007669"/>
    <property type="project" value="UniProtKB-EC"/>
</dbReference>
<dbReference type="InterPro" id="IPR010182">
    <property type="entry name" value="ArgE/DapE"/>
</dbReference>
<sequence>MERAEKIKILQQLIQINSVNGNERVIANYLQQLFKAHGITSVELIPFNGATERCSIIAEIGERTTDKVLALAGHLDTVAVGNRASWQFDPFSGQLSADSIYGRGAADMKSGLAAMVIAMIEIKESGVKLNGRLRFIGTASEELGARGAVELTQQGRIDDVTAMVVGEPTSGDIVFAHSGQFNYTVTAYGKSAHSSLPDKGINAIYHLNDFINAERTAFTDVPKSKLLGALVHSITVIKGGEQINSIPDQAYLQGNIRPIPEFDTQQVLERLQQIIVKLNQRPQVKLELTVRDRFEAIANDPDSPFVNLVQAARTAAFGTPAQKLIIHGATDASAYVAANDCPMLLLGAGNWHDAHQINESVAVANYLNVLATYENIIRQYL</sequence>
<dbReference type="Proteomes" id="UP000051181">
    <property type="component" value="Unassembled WGS sequence"/>
</dbReference>
<evidence type="ECO:0000313" key="16">
    <source>
        <dbReference type="EMBL" id="KRK15933.1"/>
    </source>
</evidence>
<dbReference type="PATRIC" id="fig|913848.6.peg.1479"/>
<keyword evidence="8" id="KW-0479">Metal-binding</keyword>
<evidence type="ECO:0000256" key="10">
    <source>
        <dbReference type="ARBA" id="ARBA00022833"/>
    </source>
</evidence>
<evidence type="ECO:0000256" key="11">
    <source>
        <dbReference type="ARBA" id="ARBA00022915"/>
    </source>
</evidence>
<dbReference type="GO" id="GO:0019877">
    <property type="term" value="P:diaminopimelate biosynthetic process"/>
    <property type="evidence" value="ECO:0007669"/>
    <property type="project" value="UniProtKB-KW"/>
</dbReference>
<dbReference type="RefSeq" id="WP_010011511.1">
    <property type="nucleotide sequence ID" value="NZ_AZCN01000039.1"/>
</dbReference>
<dbReference type="CDD" id="cd08659">
    <property type="entry name" value="M20_ArgE_DapE-like"/>
    <property type="match status" value="1"/>
</dbReference>
<protein>
    <recommendedName>
        <fullName evidence="6">Probable succinyl-diaminopimelate desuccinylase</fullName>
        <ecNumber evidence="5">3.5.1.18</ecNumber>
    </recommendedName>
</protein>
<evidence type="ECO:0000256" key="1">
    <source>
        <dbReference type="ARBA" id="ARBA00001941"/>
    </source>
</evidence>
<evidence type="ECO:0000256" key="9">
    <source>
        <dbReference type="ARBA" id="ARBA00022801"/>
    </source>
</evidence>
<dbReference type="Pfam" id="PF01546">
    <property type="entry name" value="Peptidase_M20"/>
    <property type="match status" value="1"/>
</dbReference>
<organism evidence="16 17">
    <name type="scientific">Loigolactobacillus coryniformis subsp. coryniformis KCTC 3167 = DSM 20001</name>
    <dbReference type="NCBI Taxonomy" id="913848"/>
    <lineage>
        <taxon>Bacteria</taxon>
        <taxon>Bacillati</taxon>
        <taxon>Bacillota</taxon>
        <taxon>Bacilli</taxon>
        <taxon>Lactobacillales</taxon>
        <taxon>Lactobacillaceae</taxon>
        <taxon>Loigolactobacillus</taxon>
    </lineage>
</organism>
<comment type="cofactor">
    <cofactor evidence="1">
        <name>Co(2+)</name>
        <dbReference type="ChEBI" id="CHEBI:48828"/>
    </cofactor>
</comment>
<dbReference type="SUPFAM" id="SSF53187">
    <property type="entry name" value="Zn-dependent exopeptidases"/>
    <property type="match status" value="1"/>
</dbReference>
<keyword evidence="11" id="KW-0220">Diaminopimelate biosynthesis</keyword>
<gene>
    <name evidence="16" type="ORF">FD22_GL001440</name>
</gene>
<dbReference type="InterPro" id="IPR011650">
    <property type="entry name" value="Peptidase_M20_dimer"/>
</dbReference>
<keyword evidence="9" id="KW-0378">Hydrolase</keyword>
<dbReference type="InterPro" id="IPR001261">
    <property type="entry name" value="ArgE/DapE_CS"/>
</dbReference>
<evidence type="ECO:0000256" key="14">
    <source>
        <dbReference type="ARBA" id="ARBA00051301"/>
    </source>
</evidence>
<evidence type="ECO:0000259" key="15">
    <source>
        <dbReference type="Pfam" id="PF07687"/>
    </source>
</evidence>
<dbReference type="GO" id="GO:0046872">
    <property type="term" value="F:metal ion binding"/>
    <property type="evidence" value="ECO:0007669"/>
    <property type="project" value="UniProtKB-KW"/>
</dbReference>
<dbReference type="UniPathway" id="UPA00034">
    <property type="reaction ID" value="UER00021"/>
</dbReference>
<evidence type="ECO:0000256" key="7">
    <source>
        <dbReference type="ARBA" id="ARBA00022605"/>
    </source>
</evidence>
<dbReference type="AlphaFoldDB" id="A0A0R1F238"/>
<dbReference type="GeneID" id="65916024"/>
<comment type="cofactor">
    <cofactor evidence="2">
        <name>Zn(2+)</name>
        <dbReference type="ChEBI" id="CHEBI:29105"/>
    </cofactor>
</comment>
<evidence type="ECO:0000313" key="17">
    <source>
        <dbReference type="Proteomes" id="UP000051181"/>
    </source>
</evidence>
<evidence type="ECO:0000256" key="12">
    <source>
        <dbReference type="ARBA" id="ARBA00023154"/>
    </source>
</evidence>
<name>A0A0R1F238_9LACO</name>
<evidence type="ECO:0000256" key="2">
    <source>
        <dbReference type="ARBA" id="ARBA00001947"/>
    </source>
</evidence>
<comment type="pathway">
    <text evidence="3">Amino-acid biosynthesis; L-lysine biosynthesis via DAP pathway; LL-2,6-diaminopimelate from (S)-tetrahydrodipicolinate (succinylase route): step 3/3.</text>
</comment>
<comment type="catalytic activity">
    <reaction evidence="14">
        <text>N-succinyl-(2S,6S)-2,6-diaminopimelate + H2O = (2S,6S)-2,6-diaminopimelate + succinate</text>
        <dbReference type="Rhea" id="RHEA:22608"/>
        <dbReference type="ChEBI" id="CHEBI:15377"/>
        <dbReference type="ChEBI" id="CHEBI:30031"/>
        <dbReference type="ChEBI" id="CHEBI:57609"/>
        <dbReference type="ChEBI" id="CHEBI:58087"/>
        <dbReference type="EC" id="3.5.1.18"/>
    </reaction>
</comment>
<dbReference type="Pfam" id="PF07687">
    <property type="entry name" value="M20_dimer"/>
    <property type="match status" value="1"/>
</dbReference>
<dbReference type="PANTHER" id="PTHR43808:SF8">
    <property type="entry name" value="PEPTIDASE M20 DIMERISATION DOMAIN-CONTAINING PROTEIN"/>
    <property type="match status" value="1"/>
</dbReference>
<feature type="domain" description="Peptidase M20 dimerisation" evidence="15">
    <location>
        <begin position="176"/>
        <end position="278"/>
    </location>
</feature>
<dbReference type="Gene3D" id="3.30.70.360">
    <property type="match status" value="1"/>
</dbReference>
<dbReference type="InterPro" id="IPR036264">
    <property type="entry name" value="Bact_exopeptidase_dim_dom"/>
</dbReference>
<dbReference type="GO" id="GO:0009089">
    <property type="term" value="P:lysine biosynthetic process via diaminopimelate"/>
    <property type="evidence" value="ECO:0007669"/>
    <property type="project" value="UniProtKB-UniPathway"/>
</dbReference>
<dbReference type="EC" id="3.5.1.18" evidence="5"/>
<comment type="caution">
    <text evidence="16">The sequence shown here is derived from an EMBL/GenBank/DDBJ whole genome shotgun (WGS) entry which is preliminary data.</text>
</comment>
<dbReference type="Gene3D" id="3.40.630.10">
    <property type="entry name" value="Zn peptidases"/>
    <property type="match status" value="1"/>
</dbReference>
<dbReference type="EMBL" id="AZCN01000039">
    <property type="protein sequence ID" value="KRK15933.1"/>
    <property type="molecule type" value="Genomic_DNA"/>
</dbReference>
<evidence type="ECO:0000256" key="5">
    <source>
        <dbReference type="ARBA" id="ARBA00011921"/>
    </source>
</evidence>
<evidence type="ECO:0000256" key="13">
    <source>
        <dbReference type="ARBA" id="ARBA00023285"/>
    </source>
</evidence>
<dbReference type="PANTHER" id="PTHR43808">
    <property type="entry name" value="ACETYLORNITHINE DEACETYLASE"/>
    <property type="match status" value="1"/>
</dbReference>
<evidence type="ECO:0000256" key="4">
    <source>
        <dbReference type="ARBA" id="ARBA00006247"/>
    </source>
</evidence>
<keyword evidence="10" id="KW-0862">Zinc</keyword>
<dbReference type="InterPro" id="IPR050072">
    <property type="entry name" value="Peptidase_M20A"/>
</dbReference>
<evidence type="ECO:0000256" key="3">
    <source>
        <dbReference type="ARBA" id="ARBA00005130"/>
    </source>
</evidence>
<proteinExistence type="inferred from homology"/>
<keyword evidence="13" id="KW-0170">Cobalt</keyword>
<dbReference type="NCBIfam" id="TIGR01910">
    <property type="entry name" value="DapE-ArgE"/>
    <property type="match status" value="1"/>
</dbReference>
<keyword evidence="7" id="KW-0028">Amino-acid biosynthesis</keyword>
<evidence type="ECO:0000256" key="6">
    <source>
        <dbReference type="ARBA" id="ARBA00016853"/>
    </source>
</evidence>
<comment type="similarity">
    <text evidence="4">Belongs to the peptidase M20A family.</text>
</comment>
<dbReference type="SUPFAM" id="SSF55031">
    <property type="entry name" value="Bacterial exopeptidase dimerisation domain"/>
    <property type="match status" value="1"/>
</dbReference>
<reference evidence="16 17" key="1">
    <citation type="journal article" date="2015" name="Genome Announc.">
        <title>Expanding the biotechnology potential of lactobacilli through comparative genomics of 213 strains and associated genera.</title>
        <authorList>
            <person name="Sun Z."/>
            <person name="Harris H.M."/>
            <person name="McCann A."/>
            <person name="Guo C."/>
            <person name="Argimon S."/>
            <person name="Zhang W."/>
            <person name="Yang X."/>
            <person name="Jeffery I.B."/>
            <person name="Cooney J.C."/>
            <person name="Kagawa T.F."/>
            <person name="Liu W."/>
            <person name="Song Y."/>
            <person name="Salvetti E."/>
            <person name="Wrobel A."/>
            <person name="Rasinkangas P."/>
            <person name="Parkhill J."/>
            <person name="Rea M.C."/>
            <person name="O'Sullivan O."/>
            <person name="Ritari J."/>
            <person name="Douillard F.P."/>
            <person name="Paul Ross R."/>
            <person name="Yang R."/>
            <person name="Briner A.E."/>
            <person name="Felis G.E."/>
            <person name="de Vos W.M."/>
            <person name="Barrangou R."/>
            <person name="Klaenhammer T.R."/>
            <person name="Caufield P.W."/>
            <person name="Cui Y."/>
            <person name="Zhang H."/>
            <person name="O'Toole P.W."/>
        </authorList>
    </citation>
    <scope>NUCLEOTIDE SEQUENCE [LARGE SCALE GENOMIC DNA]</scope>
    <source>
        <strain evidence="16 17">DSM 20001</strain>
    </source>
</reference>
<dbReference type="eggNOG" id="COG0624">
    <property type="taxonomic scope" value="Bacteria"/>
</dbReference>
<dbReference type="PROSITE" id="PS00758">
    <property type="entry name" value="ARGE_DAPE_CPG2_1"/>
    <property type="match status" value="1"/>
</dbReference>
<evidence type="ECO:0000256" key="8">
    <source>
        <dbReference type="ARBA" id="ARBA00022723"/>
    </source>
</evidence>
<accession>A0A0R1F238</accession>
<dbReference type="InterPro" id="IPR002933">
    <property type="entry name" value="Peptidase_M20"/>
</dbReference>
<dbReference type="NCBIfam" id="NF006365">
    <property type="entry name" value="PRK08588.1"/>
    <property type="match status" value="1"/>
</dbReference>